<proteinExistence type="inferred from homology"/>
<dbReference type="PANTHER" id="PTHR43104">
    <property type="entry name" value="L-2-HYDROXYGLUTARATE DEHYDROGENASE, MITOCHONDRIAL"/>
    <property type="match status" value="1"/>
</dbReference>
<name>A0ABP0UPH7_9BRYO</name>
<feature type="compositionally biased region" description="Polar residues" evidence="9">
    <location>
        <begin position="32"/>
        <end position="55"/>
    </location>
</feature>
<dbReference type="EMBL" id="OZ019897">
    <property type="protein sequence ID" value="CAK9226814.1"/>
    <property type="molecule type" value="Genomic_DNA"/>
</dbReference>
<comment type="catalytic activity">
    <reaction evidence="5">
        <text>(S)-2-hydroxyglutarate + A = 2-oxoglutarate + AH2</text>
        <dbReference type="Rhea" id="RHEA:21252"/>
        <dbReference type="ChEBI" id="CHEBI:13193"/>
        <dbReference type="ChEBI" id="CHEBI:16782"/>
        <dbReference type="ChEBI" id="CHEBI:16810"/>
        <dbReference type="ChEBI" id="CHEBI:17499"/>
        <dbReference type="EC" id="1.1.99.2"/>
    </reaction>
</comment>
<dbReference type="EC" id="1.1.99.2" evidence="7"/>
<dbReference type="Proteomes" id="UP001497512">
    <property type="component" value="Chromosome 5"/>
</dbReference>
<accession>A0ABP0UPH7</accession>
<gene>
    <name evidence="11" type="ORF">CSSPTR1EN2_LOCUS18427</name>
</gene>
<dbReference type="InterPro" id="IPR006076">
    <property type="entry name" value="FAD-dep_OxRdtase"/>
</dbReference>
<keyword evidence="4" id="KW-0560">Oxidoreductase</keyword>
<evidence type="ECO:0000256" key="5">
    <source>
        <dbReference type="ARBA" id="ARBA00036066"/>
    </source>
</evidence>
<dbReference type="Pfam" id="PF01266">
    <property type="entry name" value="DAO"/>
    <property type="match status" value="1"/>
</dbReference>
<evidence type="ECO:0000256" key="4">
    <source>
        <dbReference type="ARBA" id="ARBA00023002"/>
    </source>
</evidence>
<evidence type="ECO:0000313" key="11">
    <source>
        <dbReference type="EMBL" id="CAK9226814.1"/>
    </source>
</evidence>
<keyword evidence="3" id="KW-0274">FAD</keyword>
<evidence type="ECO:0000256" key="1">
    <source>
        <dbReference type="ARBA" id="ARBA00001974"/>
    </source>
</evidence>
<organism evidence="11 12">
    <name type="scientific">Sphagnum troendelagicum</name>
    <dbReference type="NCBI Taxonomy" id="128251"/>
    <lineage>
        <taxon>Eukaryota</taxon>
        <taxon>Viridiplantae</taxon>
        <taxon>Streptophyta</taxon>
        <taxon>Embryophyta</taxon>
        <taxon>Bryophyta</taxon>
        <taxon>Sphagnophytina</taxon>
        <taxon>Sphagnopsida</taxon>
        <taxon>Sphagnales</taxon>
        <taxon>Sphagnaceae</taxon>
        <taxon>Sphagnum</taxon>
    </lineage>
</organism>
<evidence type="ECO:0000256" key="9">
    <source>
        <dbReference type="SAM" id="MobiDB-lite"/>
    </source>
</evidence>
<evidence type="ECO:0000256" key="2">
    <source>
        <dbReference type="ARBA" id="ARBA00022630"/>
    </source>
</evidence>
<evidence type="ECO:0000259" key="10">
    <source>
        <dbReference type="Pfam" id="PF01266"/>
    </source>
</evidence>
<comment type="similarity">
    <text evidence="6">Belongs to the L2HGDH family.</text>
</comment>
<evidence type="ECO:0000256" key="8">
    <source>
        <dbReference type="ARBA" id="ARBA00041137"/>
    </source>
</evidence>
<dbReference type="InterPro" id="IPR036188">
    <property type="entry name" value="FAD/NAD-bd_sf"/>
</dbReference>
<feature type="region of interest" description="Disordered" evidence="9">
    <location>
        <begin position="31"/>
        <end position="55"/>
    </location>
</feature>
<evidence type="ECO:0000256" key="7">
    <source>
        <dbReference type="ARBA" id="ARBA00038878"/>
    </source>
</evidence>
<keyword evidence="12" id="KW-1185">Reference proteome</keyword>
<evidence type="ECO:0000256" key="6">
    <source>
        <dbReference type="ARBA" id="ARBA00037941"/>
    </source>
</evidence>
<dbReference type="PANTHER" id="PTHR43104:SF4">
    <property type="entry name" value="L-2-HYDROXYGLUTARATE DEHYDROGENASE, MITOCHONDRIAL"/>
    <property type="match status" value="1"/>
</dbReference>
<dbReference type="SUPFAM" id="SSF51905">
    <property type="entry name" value="FAD/NAD(P)-binding domain"/>
    <property type="match status" value="1"/>
</dbReference>
<keyword evidence="2" id="KW-0285">Flavoprotein</keyword>
<feature type="domain" description="FAD dependent oxidoreductase" evidence="10">
    <location>
        <begin position="142"/>
        <end position="517"/>
    </location>
</feature>
<protein>
    <recommendedName>
        <fullName evidence="8">L-2-hydroxyglutarate dehydrogenase, mitochondrial</fullName>
        <ecNumber evidence="7">1.1.99.2</ecNumber>
    </recommendedName>
</protein>
<evidence type="ECO:0000256" key="3">
    <source>
        <dbReference type="ARBA" id="ARBA00022827"/>
    </source>
</evidence>
<dbReference type="Gene3D" id="3.50.50.60">
    <property type="entry name" value="FAD/NAD(P)-binding domain"/>
    <property type="match status" value="1"/>
</dbReference>
<dbReference type="Gene3D" id="3.30.9.10">
    <property type="entry name" value="D-Amino Acid Oxidase, subunit A, domain 2"/>
    <property type="match status" value="1"/>
</dbReference>
<sequence length="522" mass="56285">MGFRGLLSKGRRSSWDFLKVRRLRGIAVQGASAGSTTNKTMQSSGPRMCTSSRPSPYWTVPNTSTTSLASCSHLMTASKPESFRIRAAAFGSRTSLLQQALRDEACCNKKQKLSQSSTTDVQRFRRFQSTKAPTVSRERVECVVIGAGVVGLAIARELAMVGREVWVIEADTDIGTGISSRNSEVIHAGIYYPPGSFKAKLCVEGRQAMYSYCEAHGVPYKRAGKLIVATQSQQVPVLEKLAKVGKDNGVTDLCLIEASEAQEMEPQLQCVKALWSPSSGILDSHSFMLALQADAEEHGASFAFNTSMIGGAISNRNIEIYAGSTADLTAGETTQVVLCANMVVNSTGLHAQSVARSLKGLSASTIPKSHYARGCYFSLSGVKSPFSHLIYPVPEDGGLGCHVTMDLSGQIKFGPDVEWLPNLGDNVTIMTQFDYTVEPRRMDKFYSEIRKYYPSLPDSALQPDYAGIRPKLSGSGELTADFLIQGEDSHGVPGLVQLYGIESPGLTACLAIAKVVCAKLCK</sequence>
<comment type="cofactor">
    <cofactor evidence="1">
        <name>FAD</name>
        <dbReference type="ChEBI" id="CHEBI:57692"/>
    </cofactor>
</comment>
<evidence type="ECO:0000313" key="12">
    <source>
        <dbReference type="Proteomes" id="UP001497512"/>
    </source>
</evidence>
<reference evidence="11" key="1">
    <citation type="submission" date="2024-02" db="EMBL/GenBank/DDBJ databases">
        <authorList>
            <consortium name="ELIXIR-Norway"/>
            <consortium name="Elixir Norway"/>
        </authorList>
    </citation>
    <scope>NUCLEOTIDE SEQUENCE</scope>
</reference>